<gene>
    <name evidence="2" type="ORF">DACRYDRAFT_15721</name>
</gene>
<dbReference type="GeneID" id="63686193"/>
<dbReference type="AlphaFoldDB" id="M5G9C7"/>
<feature type="region of interest" description="Disordered" evidence="1">
    <location>
        <begin position="170"/>
        <end position="205"/>
    </location>
</feature>
<organism evidence="2 3">
    <name type="scientific">Dacryopinax primogenitus (strain DJM 731)</name>
    <name type="common">Brown rot fungus</name>
    <dbReference type="NCBI Taxonomy" id="1858805"/>
    <lineage>
        <taxon>Eukaryota</taxon>
        <taxon>Fungi</taxon>
        <taxon>Dikarya</taxon>
        <taxon>Basidiomycota</taxon>
        <taxon>Agaricomycotina</taxon>
        <taxon>Dacrymycetes</taxon>
        <taxon>Dacrymycetales</taxon>
        <taxon>Dacrymycetaceae</taxon>
        <taxon>Dacryopinax</taxon>
    </lineage>
</organism>
<dbReference type="OrthoDB" id="10516706at2759"/>
<reference evidence="2 3" key="1">
    <citation type="journal article" date="2012" name="Science">
        <title>The Paleozoic origin of enzymatic lignin decomposition reconstructed from 31 fungal genomes.</title>
        <authorList>
            <person name="Floudas D."/>
            <person name="Binder M."/>
            <person name="Riley R."/>
            <person name="Barry K."/>
            <person name="Blanchette R.A."/>
            <person name="Henrissat B."/>
            <person name="Martinez A.T."/>
            <person name="Otillar R."/>
            <person name="Spatafora J.W."/>
            <person name="Yadav J.S."/>
            <person name="Aerts A."/>
            <person name="Benoit I."/>
            <person name="Boyd A."/>
            <person name="Carlson A."/>
            <person name="Copeland A."/>
            <person name="Coutinho P.M."/>
            <person name="de Vries R.P."/>
            <person name="Ferreira P."/>
            <person name="Findley K."/>
            <person name="Foster B."/>
            <person name="Gaskell J."/>
            <person name="Glotzer D."/>
            <person name="Gorecki P."/>
            <person name="Heitman J."/>
            <person name="Hesse C."/>
            <person name="Hori C."/>
            <person name="Igarashi K."/>
            <person name="Jurgens J.A."/>
            <person name="Kallen N."/>
            <person name="Kersten P."/>
            <person name="Kohler A."/>
            <person name="Kuees U."/>
            <person name="Kumar T.K.A."/>
            <person name="Kuo A."/>
            <person name="LaButti K."/>
            <person name="Larrondo L.F."/>
            <person name="Lindquist E."/>
            <person name="Ling A."/>
            <person name="Lombard V."/>
            <person name="Lucas S."/>
            <person name="Lundell T."/>
            <person name="Martin R."/>
            <person name="McLaughlin D.J."/>
            <person name="Morgenstern I."/>
            <person name="Morin E."/>
            <person name="Murat C."/>
            <person name="Nagy L.G."/>
            <person name="Nolan M."/>
            <person name="Ohm R.A."/>
            <person name="Patyshakuliyeva A."/>
            <person name="Rokas A."/>
            <person name="Ruiz-Duenas F.J."/>
            <person name="Sabat G."/>
            <person name="Salamov A."/>
            <person name="Samejima M."/>
            <person name="Schmutz J."/>
            <person name="Slot J.C."/>
            <person name="St John F."/>
            <person name="Stenlid J."/>
            <person name="Sun H."/>
            <person name="Sun S."/>
            <person name="Syed K."/>
            <person name="Tsang A."/>
            <person name="Wiebenga A."/>
            <person name="Young D."/>
            <person name="Pisabarro A."/>
            <person name="Eastwood D.C."/>
            <person name="Martin F."/>
            <person name="Cullen D."/>
            <person name="Grigoriev I.V."/>
            <person name="Hibbett D.S."/>
        </authorList>
    </citation>
    <scope>NUCLEOTIDE SEQUENCE [LARGE SCALE GENOMIC DNA]</scope>
    <source>
        <strain evidence="2 3">DJM-731 SS1</strain>
    </source>
</reference>
<name>M5G9C7_DACPD</name>
<evidence type="ECO:0000313" key="3">
    <source>
        <dbReference type="Proteomes" id="UP000030653"/>
    </source>
</evidence>
<feature type="compositionally biased region" description="Pro residues" evidence="1">
    <location>
        <begin position="174"/>
        <end position="193"/>
    </location>
</feature>
<dbReference type="Proteomes" id="UP000030653">
    <property type="component" value="Unassembled WGS sequence"/>
</dbReference>
<sequence length="223" mass="24524">MAAAVDANSFIARQASNNNNTVSCGLETLCTDIGLLPADETIQQACPSLIACCAQTGLGIDGGVSENCTFPTDIPTSDMFLEPSRMGLHSADLHRFHTWYDAWNKRDVAEEWDGLYLENDQTPSSGTEVTIFSWKGPQLGWVADNQWGRDAPLLFHTEDDDGLPPVDFSLPALPRAPRPTFPGTSPPVSPPTSPEQTIGRKPSEEEIIQQMRKRRPMKRWKGA</sequence>
<protein>
    <submittedName>
        <fullName evidence="2">Uncharacterized protein</fullName>
    </submittedName>
</protein>
<proteinExistence type="predicted"/>
<dbReference type="HOGENOM" id="CLU_1240103_0_0_1"/>
<keyword evidence="3" id="KW-1185">Reference proteome</keyword>
<dbReference type="EMBL" id="JH795862">
    <property type="protein sequence ID" value="EJU02467.1"/>
    <property type="molecule type" value="Genomic_DNA"/>
</dbReference>
<accession>M5G9C7</accession>
<evidence type="ECO:0000313" key="2">
    <source>
        <dbReference type="EMBL" id="EJU02467.1"/>
    </source>
</evidence>
<evidence type="ECO:0000256" key="1">
    <source>
        <dbReference type="SAM" id="MobiDB-lite"/>
    </source>
</evidence>
<dbReference type="RefSeq" id="XP_040629361.1">
    <property type="nucleotide sequence ID" value="XM_040771131.1"/>
</dbReference>